<protein>
    <submittedName>
        <fullName evidence="4">Exosortase E/protease, VPEID-CTERM system</fullName>
    </submittedName>
</protein>
<dbReference type="KEGG" id="bpdz:BBN53_11180"/>
<dbReference type="OrthoDB" id="5322702at2"/>
<dbReference type="AlphaFoldDB" id="A0A0J6C9Z5"/>
<feature type="transmembrane region" description="Helical" evidence="1">
    <location>
        <begin position="206"/>
        <end position="224"/>
    </location>
</feature>
<accession>A0A0M7CDR8</accession>
<keyword evidence="4" id="KW-0645">Protease</keyword>
<keyword evidence="1" id="KW-0812">Transmembrane</keyword>
<evidence type="ECO:0000313" key="3">
    <source>
        <dbReference type="EMBL" id="ANY16404.1"/>
    </source>
</evidence>
<dbReference type="Proteomes" id="UP000092950">
    <property type="component" value="Chromosome"/>
</dbReference>
<feature type="transmembrane region" description="Helical" evidence="1">
    <location>
        <begin position="69"/>
        <end position="89"/>
    </location>
</feature>
<evidence type="ECO:0000313" key="4">
    <source>
        <dbReference type="EMBL" id="CUI37829.1"/>
    </source>
</evidence>
<reference evidence="4 5" key="1">
    <citation type="submission" date="2015-09" db="EMBL/GenBank/DDBJ databases">
        <authorList>
            <person name="Jackson K.R."/>
            <person name="Lunt B.L."/>
            <person name="Fisher J.N.B."/>
            <person name="Gardner A.V."/>
            <person name="Bailey M.E."/>
            <person name="Deus L.M."/>
            <person name="Earl A.S."/>
            <person name="Gibby P.D."/>
            <person name="Hartmann K.A."/>
            <person name="Liu J.E."/>
            <person name="Manci A.M."/>
            <person name="Nielsen D.A."/>
            <person name="Solomon M.B."/>
            <person name="Breakwell D.P."/>
            <person name="Burnett S.H."/>
            <person name="Grose J.H."/>
        </authorList>
    </citation>
    <scope>NUCLEOTIDE SEQUENCE [LARGE SCALE GENOMIC DNA]</scope>
    <source>
        <strain evidence="4 5">2789STDY5608636</strain>
    </source>
</reference>
<feature type="transmembrane region" description="Helical" evidence="1">
    <location>
        <begin position="253"/>
        <end position="273"/>
    </location>
</feature>
<keyword evidence="1" id="KW-0472">Membrane</keyword>
<keyword evidence="4" id="KW-0378">Hydrolase</keyword>
<feature type="transmembrane region" description="Helical" evidence="1">
    <location>
        <begin position="175"/>
        <end position="194"/>
    </location>
</feature>
<reference evidence="3 6" key="2">
    <citation type="submission" date="2016-07" db="EMBL/GenBank/DDBJ databases">
        <title>Complete genome sequences of Bordetella pseudohinzii.</title>
        <authorList>
            <person name="Spilker T."/>
            <person name="Darrah R."/>
            <person name="LiPuma J.J."/>
        </authorList>
    </citation>
    <scope>NUCLEOTIDE SEQUENCE [LARGE SCALE GENOMIC DNA]</scope>
    <source>
        <strain evidence="3 6">HI4681</strain>
    </source>
</reference>
<keyword evidence="1" id="KW-1133">Transmembrane helix</keyword>
<evidence type="ECO:0000313" key="6">
    <source>
        <dbReference type="Proteomes" id="UP000092950"/>
    </source>
</evidence>
<feature type="domain" description="CAAX prenyl protease 2/Lysostaphin resistance protein A-like" evidence="2">
    <location>
        <begin position="174"/>
        <end position="262"/>
    </location>
</feature>
<dbReference type="EMBL" id="CYTV01000001">
    <property type="protein sequence ID" value="CUI37829.1"/>
    <property type="molecule type" value="Genomic_DNA"/>
</dbReference>
<keyword evidence="6" id="KW-1185">Reference proteome</keyword>
<proteinExistence type="predicted"/>
<evidence type="ECO:0000256" key="1">
    <source>
        <dbReference type="SAM" id="Phobius"/>
    </source>
</evidence>
<gene>
    <name evidence="3" type="ORF">BBN53_11180</name>
    <name evidence="4" type="ORF">ERS370011_00320</name>
</gene>
<dbReference type="RefSeq" id="WP_043209236.1">
    <property type="nucleotide sequence ID" value="NZ_CAJGUP010000170.1"/>
</dbReference>
<dbReference type="EMBL" id="CP016440">
    <property type="protein sequence ID" value="ANY16404.1"/>
    <property type="molecule type" value="Genomic_DNA"/>
</dbReference>
<evidence type="ECO:0000259" key="2">
    <source>
        <dbReference type="Pfam" id="PF02517"/>
    </source>
</evidence>
<organism evidence="4 5">
    <name type="scientific">Bordetella pseudohinzii</name>
    <dbReference type="NCBI Taxonomy" id="1331258"/>
    <lineage>
        <taxon>Bacteria</taxon>
        <taxon>Pseudomonadati</taxon>
        <taxon>Pseudomonadota</taxon>
        <taxon>Betaproteobacteria</taxon>
        <taxon>Burkholderiales</taxon>
        <taxon>Alcaligenaceae</taxon>
        <taxon>Bordetella</taxon>
    </lineage>
</organism>
<dbReference type="GO" id="GO:0004175">
    <property type="term" value="F:endopeptidase activity"/>
    <property type="evidence" value="ECO:0007669"/>
    <property type="project" value="UniProtKB-ARBA"/>
</dbReference>
<evidence type="ECO:0000313" key="5">
    <source>
        <dbReference type="Proteomes" id="UP000053096"/>
    </source>
</evidence>
<feature type="transmembrane region" description="Helical" evidence="1">
    <location>
        <begin position="119"/>
        <end position="137"/>
    </location>
</feature>
<sequence>MIAPLLPWMLIFAAYALLWSPSARKPGAALLLAGLGLAAWQQWLLPPALLAFALLLLSAGLLRQGKPAMALAGHALFMLTALALALHLLPGFRNPLLIDEALKPGSAPLRMYLNLDKPLAAWWVLCVMTPPLLRGGWRRGLGAGLAAALGAALACLGLAWLAGAIAWAPGWPAQGWLWLANNALLVTLAEEAFFRAYLQQQLTPRLGAAPACLLAALLFGWAHFAGGPGLMALAALAGLFYGWAYHRGGLAAAVLAHLLLNTAHFALFSYPALA</sequence>
<dbReference type="GO" id="GO:0006508">
    <property type="term" value="P:proteolysis"/>
    <property type="evidence" value="ECO:0007669"/>
    <property type="project" value="UniProtKB-KW"/>
</dbReference>
<feature type="transmembrane region" description="Helical" evidence="1">
    <location>
        <begin position="40"/>
        <end position="62"/>
    </location>
</feature>
<feature type="transmembrane region" description="Helical" evidence="1">
    <location>
        <begin position="144"/>
        <end position="169"/>
    </location>
</feature>
<dbReference type="Pfam" id="PF02517">
    <property type="entry name" value="Rce1-like"/>
    <property type="match status" value="1"/>
</dbReference>
<dbReference type="GO" id="GO:0080120">
    <property type="term" value="P:CAAX-box protein maturation"/>
    <property type="evidence" value="ECO:0007669"/>
    <property type="project" value="UniProtKB-ARBA"/>
</dbReference>
<dbReference type="Proteomes" id="UP000053096">
    <property type="component" value="Unassembled WGS sequence"/>
</dbReference>
<dbReference type="InterPro" id="IPR003675">
    <property type="entry name" value="Rce1/LyrA-like_dom"/>
</dbReference>
<name>A0A0J6C9Z5_9BORD</name>
<accession>A0A0J6C9Z5</accession>